<accession>A0A2N3IXH4</accession>
<dbReference type="SUPFAM" id="SSF53335">
    <property type="entry name" value="S-adenosyl-L-methionine-dependent methyltransferases"/>
    <property type="match status" value="1"/>
</dbReference>
<dbReference type="PANTHER" id="PTHR43861">
    <property type="entry name" value="TRANS-ACONITATE 2-METHYLTRANSFERASE-RELATED"/>
    <property type="match status" value="1"/>
</dbReference>
<dbReference type="AlphaFoldDB" id="A0A2N3IXH4"/>
<evidence type="ECO:0000313" key="2">
    <source>
        <dbReference type="EMBL" id="PKQ77418.1"/>
    </source>
</evidence>
<gene>
    <name evidence="2" type="ORF">CJP16_12330</name>
</gene>
<dbReference type="InterPro" id="IPR029063">
    <property type="entry name" value="SAM-dependent_MTases_sf"/>
</dbReference>
<dbReference type="Pfam" id="PF08241">
    <property type="entry name" value="Methyltransf_11"/>
    <property type="match status" value="1"/>
</dbReference>
<organism evidence="2 3">
    <name type="scientific">Aeromonas sobria</name>
    <dbReference type="NCBI Taxonomy" id="646"/>
    <lineage>
        <taxon>Bacteria</taxon>
        <taxon>Pseudomonadati</taxon>
        <taxon>Pseudomonadota</taxon>
        <taxon>Gammaproteobacteria</taxon>
        <taxon>Aeromonadales</taxon>
        <taxon>Aeromonadaceae</taxon>
        <taxon>Aeromonas</taxon>
    </lineage>
</organism>
<name>A0A2N3IXH4_AERSO</name>
<dbReference type="Proteomes" id="UP000233467">
    <property type="component" value="Unassembled WGS sequence"/>
</dbReference>
<reference evidence="2 3" key="1">
    <citation type="journal article" date="2017" name="Front. Microbiol.">
        <title>Strong Genomic and Phenotypic Heterogeneity in the Aeromonas sobria Species Complex.</title>
        <authorList>
            <person name="Gauthier J."/>
            <person name="Vincent A.T."/>
            <person name="Charette S.J."/>
            <person name="Derome N."/>
        </authorList>
    </citation>
    <scope>NUCLEOTIDE SEQUENCE [LARGE SCALE GENOMIC DNA]</scope>
    <source>
        <strain evidence="2 3">TM18</strain>
    </source>
</reference>
<dbReference type="Gene3D" id="3.40.50.150">
    <property type="entry name" value="Vaccinia Virus protein VP39"/>
    <property type="match status" value="1"/>
</dbReference>
<keyword evidence="3" id="KW-1185">Reference proteome</keyword>
<evidence type="ECO:0000259" key="1">
    <source>
        <dbReference type="Pfam" id="PF08241"/>
    </source>
</evidence>
<sequence length="277" mass="31671">MTMSKYEDYDAISENYDNTRTAVGIEIVLGYIAVQNKERQSLQILDAGCGTGNYALELKKHYPNVWCADFSMGMLNKCKDKLLQRGLRANLLRCDITSLPFRDDSFDVVICNQSLHHLDEPGGEFKNLAAFLQQASRSLKLDGMLLINTITHQQLHDGVWWGDLIKPAVERMKLRFTTEEQLGRLLDNAGLTIKNRVVALDSIIQQHGYFDPNSLFDKTFRDGDSHFSLLTPDELDKILSHMAKMHEQGTLEAYIHDRDHLRKSIGQFTYYVIGKKE</sequence>
<feature type="domain" description="Methyltransferase type 11" evidence="1">
    <location>
        <begin position="45"/>
        <end position="147"/>
    </location>
</feature>
<dbReference type="InterPro" id="IPR013216">
    <property type="entry name" value="Methyltransf_11"/>
</dbReference>
<dbReference type="GO" id="GO:0008757">
    <property type="term" value="F:S-adenosylmethionine-dependent methyltransferase activity"/>
    <property type="evidence" value="ECO:0007669"/>
    <property type="project" value="InterPro"/>
</dbReference>
<dbReference type="CDD" id="cd02440">
    <property type="entry name" value="AdoMet_MTases"/>
    <property type="match status" value="1"/>
</dbReference>
<dbReference type="EMBL" id="NQMM01000032">
    <property type="protein sequence ID" value="PKQ77418.1"/>
    <property type="molecule type" value="Genomic_DNA"/>
</dbReference>
<evidence type="ECO:0000313" key="3">
    <source>
        <dbReference type="Proteomes" id="UP000233467"/>
    </source>
</evidence>
<proteinExistence type="predicted"/>
<dbReference type="PANTHER" id="PTHR43861:SF1">
    <property type="entry name" value="TRANS-ACONITATE 2-METHYLTRANSFERASE"/>
    <property type="match status" value="1"/>
</dbReference>
<protein>
    <recommendedName>
        <fullName evidence="1">Methyltransferase type 11 domain-containing protein</fullName>
    </recommendedName>
</protein>
<comment type="caution">
    <text evidence="2">The sequence shown here is derived from an EMBL/GenBank/DDBJ whole genome shotgun (WGS) entry which is preliminary data.</text>
</comment>